<keyword evidence="2" id="KW-1185">Reference proteome</keyword>
<proteinExistence type="predicted"/>
<organism evidence="1 2">
    <name type="scientific">Nyssa sinensis</name>
    <dbReference type="NCBI Taxonomy" id="561372"/>
    <lineage>
        <taxon>Eukaryota</taxon>
        <taxon>Viridiplantae</taxon>
        <taxon>Streptophyta</taxon>
        <taxon>Embryophyta</taxon>
        <taxon>Tracheophyta</taxon>
        <taxon>Spermatophyta</taxon>
        <taxon>Magnoliopsida</taxon>
        <taxon>eudicotyledons</taxon>
        <taxon>Gunneridae</taxon>
        <taxon>Pentapetalae</taxon>
        <taxon>asterids</taxon>
        <taxon>Cornales</taxon>
        <taxon>Nyssaceae</taxon>
        <taxon>Nyssa</taxon>
    </lineage>
</organism>
<gene>
    <name evidence="1" type="ORF">F0562_028126</name>
</gene>
<evidence type="ECO:0000313" key="1">
    <source>
        <dbReference type="EMBL" id="KAA8538503.1"/>
    </source>
</evidence>
<accession>A0A5J5B5K6</accession>
<dbReference type="EMBL" id="CM018038">
    <property type="protein sequence ID" value="KAA8538503.1"/>
    <property type="molecule type" value="Genomic_DNA"/>
</dbReference>
<sequence>MHEEEEASGSGCYDDDVDGFNLKLVLEGHQTLVGTFDKVLLTKLFFTRNRIVGKNQEICVSLIIRKKLIAIIPSSHQRPIALTRRGR</sequence>
<protein>
    <submittedName>
        <fullName evidence="1">Uncharacterized protein</fullName>
    </submittedName>
</protein>
<evidence type="ECO:0000313" key="2">
    <source>
        <dbReference type="Proteomes" id="UP000325577"/>
    </source>
</evidence>
<dbReference type="AlphaFoldDB" id="A0A5J5B5K6"/>
<reference evidence="1 2" key="1">
    <citation type="submission" date="2019-09" db="EMBL/GenBank/DDBJ databases">
        <title>A chromosome-level genome assembly of the Chinese tupelo Nyssa sinensis.</title>
        <authorList>
            <person name="Yang X."/>
            <person name="Kang M."/>
            <person name="Yang Y."/>
            <person name="Xiong H."/>
            <person name="Wang M."/>
            <person name="Zhang Z."/>
            <person name="Wang Z."/>
            <person name="Wu H."/>
            <person name="Ma T."/>
            <person name="Liu J."/>
            <person name="Xi Z."/>
        </authorList>
    </citation>
    <scope>NUCLEOTIDE SEQUENCE [LARGE SCALE GENOMIC DNA]</scope>
    <source>
        <strain evidence="1">J267</strain>
        <tissue evidence="1">Leaf</tissue>
    </source>
</reference>
<name>A0A5J5B5K6_9ASTE</name>
<dbReference type="Proteomes" id="UP000325577">
    <property type="component" value="Linkage Group LG15"/>
</dbReference>